<evidence type="ECO:0000256" key="10">
    <source>
        <dbReference type="ARBA" id="ARBA00022741"/>
    </source>
</evidence>
<feature type="transmembrane region" description="Helical" evidence="18">
    <location>
        <begin position="785"/>
        <end position="805"/>
    </location>
</feature>
<evidence type="ECO:0000256" key="15">
    <source>
        <dbReference type="ARBA" id="ARBA00023136"/>
    </source>
</evidence>
<dbReference type="InterPro" id="IPR036412">
    <property type="entry name" value="HAD-like_sf"/>
</dbReference>
<dbReference type="Pfam" id="PF00689">
    <property type="entry name" value="Cation_ATPase_C"/>
    <property type="match status" value="1"/>
</dbReference>
<dbReference type="Gene3D" id="3.40.1110.10">
    <property type="entry name" value="Calcium-transporting ATPase, cytoplasmic domain N"/>
    <property type="match status" value="1"/>
</dbReference>
<dbReference type="SFLD" id="SFLDF00027">
    <property type="entry name" value="p-type_atpase"/>
    <property type="match status" value="1"/>
</dbReference>
<evidence type="ECO:0000256" key="7">
    <source>
        <dbReference type="ARBA" id="ARBA00022519"/>
    </source>
</evidence>
<dbReference type="SUPFAM" id="SSF81653">
    <property type="entry name" value="Calcium ATPase, transduction domain A"/>
    <property type="match status" value="1"/>
</dbReference>
<sequence>MKIFKKLKSANDPKIQGNTQKNKIDNLKKFSNASVDETLAMLETRVEGLTTSEVEARREQYGMNEFEQADKHTMLGRLFEAIINPFNIILLIIAAVSFVTDVIISQESDYLTIIIILFMVALSSIVTFIQSRNSDKAAASLHSLVANTCHVYRNNELVEINIDEVVPGDIVYLSSGDMLPADVRFIRVKDTFISQSALTGESQPIEKYVDVQTPDQDLTDIENIALLGSDLVSGSALGVILTTGSNTYFSSIADAASSDKAESSYDRGIYSVSKLLLRMMLLLVPIVFAINAFVKGDWLNALLFSVSLAVGLTPEMLPVIMTTTLSRGAVNMSKRKVIVRKLGSIQTFGEMDILCTDKTGTLTEDRIVLEKYMDLNGQDDRRVLRHAYLNSYFQTGLKNLIDVAVINRANKYDMSDILNDYERIDEVPFDFARRRMSVVLEDKNGKRQLITKGAVEEVMDICSFAEINGEVLPLEEQEIKIAMNTYREHNDAGLRMIAVAQKNEVPEAGAFSVEDESDMVLIGFVAFLDPPKESAEEAIRILKEYGVRPIVLTGDSEGVAMKVCQKVGIDVHYHYQGHEVETMSDAQLQEAVEKANLFSKLSPMQKERVVKALQVKGHTVGYMGDGINDTPALRQADVGISVDSAVDIAKETADIILLEKDLMVLENGIIEGRKTFGNMMKYLKLAVSGNVGNMISVIVASIFLPFLPMLPVQILAQNLLNDFAQMGIALDNVDAEYVRKPKRWDTKEIQEFMWIMGPVSSIFDICIFIALWFGMGFNTVEQAMYFQAGWFVFGTISQILIIYLLRTERIPFFKSKPAKVLVGLTLSVTVAVLALAFTPLAISLDMGILSWNYLLYLIPVLLGYALTTEWVKNIMNKNK</sequence>
<comment type="catalytic activity">
    <reaction evidence="17">
        <text>Mg(2+)(out) + ATP + H2O = Mg(2+)(in) + ADP + phosphate + H(+)</text>
        <dbReference type="Rhea" id="RHEA:10260"/>
        <dbReference type="ChEBI" id="CHEBI:15377"/>
        <dbReference type="ChEBI" id="CHEBI:15378"/>
        <dbReference type="ChEBI" id="CHEBI:18420"/>
        <dbReference type="ChEBI" id="CHEBI:30616"/>
        <dbReference type="ChEBI" id="CHEBI:43474"/>
        <dbReference type="ChEBI" id="CHEBI:456216"/>
        <dbReference type="EC" id="7.2.2.14"/>
    </reaction>
</comment>
<evidence type="ECO:0000256" key="14">
    <source>
        <dbReference type="ARBA" id="ARBA00022989"/>
    </source>
</evidence>
<dbReference type="NCBIfam" id="NF011702">
    <property type="entry name" value="PRK15122.1"/>
    <property type="match status" value="1"/>
</dbReference>
<organism evidence="20 21">
    <name type="scientific">Fastidiosipila sanguinis</name>
    <dbReference type="NCBI Taxonomy" id="236753"/>
    <lineage>
        <taxon>Bacteria</taxon>
        <taxon>Bacillati</taxon>
        <taxon>Bacillota</taxon>
        <taxon>Clostridia</taxon>
        <taxon>Eubacteriales</taxon>
        <taxon>Oscillospiraceae</taxon>
        <taxon>Fastidiosipila</taxon>
    </lineage>
</organism>
<dbReference type="GO" id="GO:0005886">
    <property type="term" value="C:plasma membrane"/>
    <property type="evidence" value="ECO:0007669"/>
    <property type="project" value="UniProtKB-SubCell"/>
</dbReference>
<dbReference type="SMART" id="SM00831">
    <property type="entry name" value="Cation_ATPase_N"/>
    <property type="match status" value="1"/>
</dbReference>
<evidence type="ECO:0000256" key="12">
    <source>
        <dbReference type="ARBA" id="ARBA00022842"/>
    </source>
</evidence>
<dbReference type="InterPro" id="IPR001757">
    <property type="entry name" value="P_typ_ATPase"/>
</dbReference>
<dbReference type="SUPFAM" id="SSF56784">
    <property type="entry name" value="HAD-like"/>
    <property type="match status" value="1"/>
</dbReference>
<keyword evidence="11" id="KW-0067">ATP-binding</keyword>
<dbReference type="KEGG" id="fsa:C5Q98_00110"/>
<dbReference type="Gene3D" id="1.20.1110.10">
    <property type="entry name" value="Calcium-transporting ATPase, transmembrane domain"/>
    <property type="match status" value="1"/>
</dbReference>
<dbReference type="InterPro" id="IPR044492">
    <property type="entry name" value="P_typ_ATPase_HD_dom"/>
</dbReference>
<comment type="subcellular location">
    <subcellularLocation>
        <location evidence="2">Cell inner membrane</location>
        <topology evidence="2">Multi-pass membrane protein</topology>
    </subcellularLocation>
</comment>
<dbReference type="InterPro" id="IPR004014">
    <property type="entry name" value="ATPase_P-typ_cation-transptr_N"/>
</dbReference>
<evidence type="ECO:0000256" key="4">
    <source>
        <dbReference type="ARBA" id="ARBA00012786"/>
    </source>
</evidence>
<dbReference type="InterPro" id="IPR059000">
    <property type="entry name" value="ATPase_P-type_domA"/>
</dbReference>
<evidence type="ECO:0000256" key="16">
    <source>
        <dbReference type="ARBA" id="ARBA00029806"/>
    </source>
</evidence>
<dbReference type="Pfam" id="PF13246">
    <property type="entry name" value="Cation_ATPase"/>
    <property type="match status" value="1"/>
</dbReference>
<dbReference type="GO" id="GO:0016887">
    <property type="term" value="F:ATP hydrolysis activity"/>
    <property type="evidence" value="ECO:0007669"/>
    <property type="project" value="InterPro"/>
</dbReference>
<dbReference type="PANTHER" id="PTHR42861">
    <property type="entry name" value="CALCIUM-TRANSPORTING ATPASE"/>
    <property type="match status" value="1"/>
</dbReference>
<dbReference type="InterPro" id="IPR006068">
    <property type="entry name" value="ATPase_P-typ_cation-transptr_C"/>
</dbReference>
<dbReference type="InterPro" id="IPR018303">
    <property type="entry name" value="ATPase_P-typ_P_site"/>
</dbReference>
<dbReference type="GO" id="GO:0005524">
    <property type="term" value="F:ATP binding"/>
    <property type="evidence" value="ECO:0007669"/>
    <property type="project" value="UniProtKB-KW"/>
</dbReference>
<evidence type="ECO:0000256" key="6">
    <source>
        <dbReference type="ARBA" id="ARBA00022475"/>
    </source>
</evidence>
<dbReference type="SUPFAM" id="SSF81665">
    <property type="entry name" value="Calcium ATPase, transmembrane domain M"/>
    <property type="match status" value="1"/>
</dbReference>
<evidence type="ECO:0000256" key="3">
    <source>
        <dbReference type="ARBA" id="ARBA00008746"/>
    </source>
</evidence>
<dbReference type="AlphaFoldDB" id="A0A2S0KL16"/>
<keyword evidence="14 18" id="KW-1133">Transmembrane helix</keyword>
<comment type="function">
    <text evidence="1">Mediates magnesium influx to the cytosol.</text>
</comment>
<dbReference type="Gene3D" id="2.70.150.10">
    <property type="entry name" value="Calcium-transporting ATPase, cytoplasmic transduction domain A"/>
    <property type="match status" value="1"/>
</dbReference>
<keyword evidence="7" id="KW-0997">Cell inner membrane</keyword>
<protein>
    <recommendedName>
        <fullName evidence="5">Magnesium-transporting ATPase, P-type 1</fullName>
        <ecNumber evidence="4">7.2.2.14</ecNumber>
    </recommendedName>
    <alternativeName>
        <fullName evidence="16">Mg(2+) transport ATPase, P-type 1</fullName>
    </alternativeName>
</protein>
<evidence type="ECO:0000256" key="17">
    <source>
        <dbReference type="ARBA" id="ARBA00047295"/>
    </source>
</evidence>
<feature type="transmembrane region" description="Helical" evidence="18">
    <location>
        <begin position="275"/>
        <end position="294"/>
    </location>
</feature>
<evidence type="ECO:0000259" key="19">
    <source>
        <dbReference type="SMART" id="SM00831"/>
    </source>
</evidence>
<evidence type="ECO:0000256" key="13">
    <source>
        <dbReference type="ARBA" id="ARBA00022967"/>
    </source>
</evidence>
<dbReference type="PRINTS" id="PR01836">
    <property type="entry name" value="MGATPASE"/>
</dbReference>
<evidence type="ECO:0000256" key="5">
    <source>
        <dbReference type="ARBA" id="ARBA00013555"/>
    </source>
</evidence>
<keyword evidence="8" id="KW-0597">Phosphoprotein</keyword>
<dbReference type="InterPro" id="IPR006415">
    <property type="entry name" value="P-type_ATPase_IIIB"/>
</dbReference>
<feature type="transmembrane region" description="Helical" evidence="18">
    <location>
        <begin position="81"/>
        <end position="104"/>
    </location>
</feature>
<comment type="similarity">
    <text evidence="3">Belongs to the cation transport ATPase (P-type) (TC 3.A.3) family. Type IIIB subfamily.</text>
</comment>
<keyword evidence="15 18" id="KW-0472">Membrane</keyword>
<dbReference type="EMBL" id="CP027226">
    <property type="protein sequence ID" value="AVM41728.1"/>
    <property type="molecule type" value="Genomic_DNA"/>
</dbReference>
<dbReference type="NCBIfam" id="TIGR01524">
    <property type="entry name" value="ATPase-IIIB_Mg"/>
    <property type="match status" value="1"/>
</dbReference>
<dbReference type="PROSITE" id="PS00154">
    <property type="entry name" value="ATPASE_E1_E2"/>
    <property type="match status" value="1"/>
</dbReference>
<evidence type="ECO:0000256" key="9">
    <source>
        <dbReference type="ARBA" id="ARBA00022692"/>
    </source>
</evidence>
<reference evidence="21" key="1">
    <citation type="submission" date="2018-02" db="EMBL/GenBank/DDBJ databases">
        <authorList>
            <person name="Holder M.E."/>
            <person name="Ajami N.J."/>
            <person name="Petrosino J.F."/>
        </authorList>
    </citation>
    <scope>NUCLEOTIDE SEQUENCE [LARGE SCALE GENOMIC DNA]</scope>
    <source>
        <strain evidence="21">CCUG 47711</strain>
    </source>
</reference>
<evidence type="ECO:0000256" key="8">
    <source>
        <dbReference type="ARBA" id="ARBA00022553"/>
    </source>
</evidence>
<keyword evidence="12" id="KW-0460">Magnesium</keyword>
<dbReference type="CDD" id="cd02077">
    <property type="entry name" value="P-type_ATPase_Mg"/>
    <property type="match status" value="1"/>
</dbReference>
<dbReference type="InterPro" id="IPR023298">
    <property type="entry name" value="ATPase_P-typ_TM_dom_sf"/>
</dbReference>
<keyword evidence="13" id="KW-1278">Translocase</keyword>
<keyword evidence="9 18" id="KW-0812">Transmembrane</keyword>
<dbReference type="InterPro" id="IPR008250">
    <property type="entry name" value="ATPase_P-typ_transduc_dom_A_sf"/>
</dbReference>
<evidence type="ECO:0000313" key="20">
    <source>
        <dbReference type="EMBL" id="AVM41728.1"/>
    </source>
</evidence>
<feature type="transmembrane region" description="Helical" evidence="18">
    <location>
        <begin position="752"/>
        <end position="773"/>
    </location>
</feature>
<dbReference type="Proteomes" id="UP000237947">
    <property type="component" value="Chromosome"/>
</dbReference>
<evidence type="ECO:0000256" key="1">
    <source>
        <dbReference type="ARBA" id="ARBA00003954"/>
    </source>
</evidence>
<feature type="domain" description="Cation-transporting P-type ATPase N-terminal" evidence="19">
    <location>
        <begin position="29"/>
        <end position="102"/>
    </location>
</feature>
<dbReference type="RefSeq" id="WP_106011716.1">
    <property type="nucleotide sequence ID" value="NZ_CP027226.1"/>
</dbReference>
<dbReference type="Pfam" id="PF00122">
    <property type="entry name" value="E1-E2_ATPase"/>
    <property type="match status" value="1"/>
</dbReference>
<keyword evidence="10" id="KW-0547">Nucleotide-binding</keyword>
<feature type="transmembrane region" description="Helical" evidence="18">
    <location>
        <begin position="817"/>
        <end position="841"/>
    </location>
</feature>
<feature type="transmembrane region" description="Helical" evidence="18">
    <location>
        <begin position="300"/>
        <end position="325"/>
    </location>
</feature>
<feature type="transmembrane region" description="Helical" evidence="18">
    <location>
        <begin position="110"/>
        <end position="129"/>
    </location>
</feature>
<proteinExistence type="inferred from homology"/>
<evidence type="ECO:0000256" key="11">
    <source>
        <dbReference type="ARBA" id="ARBA00022840"/>
    </source>
</evidence>
<name>A0A2S0KL16_9FIRM</name>
<dbReference type="SFLD" id="SFLDS00003">
    <property type="entry name" value="Haloacid_Dehalogenase"/>
    <property type="match status" value="1"/>
</dbReference>
<dbReference type="InterPro" id="IPR023214">
    <property type="entry name" value="HAD_sf"/>
</dbReference>
<dbReference type="OrthoDB" id="9760364at2"/>
<feature type="transmembrane region" description="Helical" evidence="18">
    <location>
        <begin position="682"/>
        <end position="704"/>
    </location>
</feature>
<dbReference type="Pfam" id="PF00690">
    <property type="entry name" value="Cation_ATPase_N"/>
    <property type="match status" value="1"/>
</dbReference>
<evidence type="ECO:0000256" key="2">
    <source>
        <dbReference type="ARBA" id="ARBA00004429"/>
    </source>
</evidence>
<dbReference type="Gene3D" id="3.40.50.1000">
    <property type="entry name" value="HAD superfamily/HAD-like"/>
    <property type="match status" value="1"/>
</dbReference>
<evidence type="ECO:0000256" key="18">
    <source>
        <dbReference type="SAM" id="Phobius"/>
    </source>
</evidence>
<keyword evidence="21" id="KW-1185">Reference proteome</keyword>
<dbReference type="InterPro" id="IPR023299">
    <property type="entry name" value="ATPase_P-typ_cyto_dom_N"/>
</dbReference>
<accession>A0A2S0KL16</accession>
<dbReference type="NCBIfam" id="TIGR01494">
    <property type="entry name" value="ATPase_P-type"/>
    <property type="match status" value="3"/>
</dbReference>
<dbReference type="GO" id="GO:0015444">
    <property type="term" value="F:P-type magnesium transporter activity"/>
    <property type="evidence" value="ECO:0007669"/>
    <property type="project" value="UniProtKB-EC"/>
</dbReference>
<dbReference type="SFLD" id="SFLDG00002">
    <property type="entry name" value="C1.7:_P-type_atpase_like"/>
    <property type="match status" value="1"/>
</dbReference>
<feature type="transmembrane region" description="Helical" evidence="18">
    <location>
        <begin position="853"/>
        <end position="871"/>
    </location>
</feature>
<gene>
    <name evidence="20" type="primary">mgtA</name>
    <name evidence="20" type="ORF">C5Q98_00110</name>
</gene>
<keyword evidence="6" id="KW-1003">Cell membrane</keyword>
<dbReference type="EC" id="7.2.2.14" evidence="4"/>
<evidence type="ECO:0000313" key="21">
    <source>
        <dbReference type="Proteomes" id="UP000237947"/>
    </source>
</evidence>